<dbReference type="InterPro" id="IPR051750">
    <property type="entry name" value="Trans-sulfuration_enzymes"/>
</dbReference>
<evidence type="ECO:0000313" key="5">
    <source>
        <dbReference type="Proteomes" id="UP000077521"/>
    </source>
</evidence>
<evidence type="ECO:0000256" key="3">
    <source>
        <dbReference type="SAM" id="MobiDB-lite"/>
    </source>
</evidence>
<feature type="compositionally biased region" description="Polar residues" evidence="3">
    <location>
        <begin position="194"/>
        <end position="204"/>
    </location>
</feature>
<evidence type="ECO:0000313" key="4">
    <source>
        <dbReference type="EMBL" id="KAE8249355.1"/>
    </source>
</evidence>
<dbReference type="InterPro" id="IPR015421">
    <property type="entry name" value="PyrdxlP-dep_Trfase_major"/>
</dbReference>
<feature type="compositionally biased region" description="Basic residues" evidence="3">
    <location>
        <begin position="219"/>
        <end position="228"/>
    </location>
</feature>
<gene>
    <name evidence="4" type="ORF">A4X13_0g5244</name>
</gene>
<feature type="compositionally biased region" description="Low complexity" evidence="3">
    <location>
        <begin position="329"/>
        <end position="338"/>
    </location>
</feature>
<dbReference type="PANTHER" id="PTHR42699:SF1">
    <property type="entry name" value="CYSTATHIONINE GAMMA-SYNTHASE-RELATED"/>
    <property type="match status" value="1"/>
</dbReference>
<feature type="region of interest" description="Disordered" evidence="3">
    <location>
        <begin position="309"/>
        <end position="339"/>
    </location>
</feature>
<dbReference type="AlphaFoldDB" id="A0A177TFC7"/>
<accession>A0A177TFC7</accession>
<dbReference type="GO" id="GO:0003962">
    <property type="term" value="F:cystathionine gamma-synthase activity"/>
    <property type="evidence" value="ECO:0007669"/>
    <property type="project" value="TreeGrafter"/>
</dbReference>
<name>A0A177TFC7_9BASI</name>
<dbReference type="FunFam" id="3.40.640.10:FF:000094">
    <property type="entry name" value="Probable cystathionine gamma-synthase"/>
    <property type="match status" value="1"/>
</dbReference>
<proteinExistence type="predicted"/>
<dbReference type="GO" id="GO:0030170">
    <property type="term" value="F:pyridoxal phosphate binding"/>
    <property type="evidence" value="ECO:0007669"/>
    <property type="project" value="InterPro"/>
</dbReference>
<reference evidence="4" key="1">
    <citation type="submission" date="2016-04" db="EMBL/GenBank/DDBJ databases">
        <authorList>
            <person name="Nguyen H.D."/>
            <person name="Samba Siva P."/>
            <person name="Cullis J."/>
            <person name="Levesque C.A."/>
            <person name="Hambleton S."/>
        </authorList>
    </citation>
    <scope>NUCLEOTIDE SEQUENCE</scope>
    <source>
        <strain evidence="4">DAOMC 236416</strain>
    </source>
</reference>
<feature type="compositionally biased region" description="Polar residues" evidence="3">
    <location>
        <begin position="1"/>
        <end position="12"/>
    </location>
</feature>
<keyword evidence="2" id="KW-0663">Pyridoxal phosphate</keyword>
<dbReference type="Proteomes" id="UP000077521">
    <property type="component" value="Unassembled WGS sequence"/>
</dbReference>
<feature type="region of interest" description="Disordered" evidence="3">
    <location>
        <begin position="1"/>
        <end position="22"/>
    </location>
</feature>
<keyword evidence="5" id="KW-1185">Reference proteome</keyword>
<dbReference type="PANTHER" id="PTHR42699">
    <property type="match status" value="1"/>
</dbReference>
<evidence type="ECO:0008006" key="6">
    <source>
        <dbReference type="Google" id="ProtNLM"/>
    </source>
</evidence>
<reference evidence="4" key="2">
    <citation type="journal article" date="2019" name="IMA Fungus">
        <title>Genome sequencing and comparison of five Tilletia species to identify candidate genes for the detection of regulated species infecting wheat.</title>
        <authorList>
            <person name="Nguyen H.D.T."/>
            <person name="Sultana T."/>
            <person name="Kesanakurti P."/>
            <person name="Hambleton S."/>
        </authorList>
    </citation>
    <scope>NUCLEOTIDE SEQUENCE</scope>
    <source>
        <strain evidence="4">DAOMC 236416</strain>
    </source>
</reference>
<dbReference type="InterPro" id="IPR015424">
    <property type="entry name" value="PyrdxlP-dep_Trfase"/>
</dbReference>
<dbReference type="GO" id="GO:0019346">
    <property type="term" value="P:transsulfuration"/>
    <property type="evidence" value="ECO:0007669"/>
    <property type="project" value="InterPro"/>
</dbReference>
<protein>
    <recommendedName>
        <fullName evidence="6">Cystathionine gamma-synthase</fullName>
    </recommendedName>
</protein>
<dbReference type="SUPFAM" id="SSF53383">
    <property type="entry name" value="PLP-dependent transferases"/>
    <property type="match status" value="1"/>
</dbReference>
<sequence length="716" mass="78378">MPAATQTLTTDSRALPRSPAVGKPIPDLPHAVSVSLPRWQDNIDYEEGRLTNTMETGYPRFFVHRSIQKLAAKLEVKLGRPGERAFLFPTATIARSCRTFVQDQIRRAGGDDAIEIRVVQYRCTGVATDVTESASPSALAKAGRLDLYVVLFPADHFGLFKAFWQHAGFGISSRYAERCLSYLVALEPQIRSNGLDLTSSTNSEPAVEAPEDPISRQRSYGRNRHYSRKASASGSTALSLNAHAEAASSNSNSAALIASANQSQSAASSSDPATDHDVYVEERYGRNLPEAKSDFAKCALRRRIAGTLVPDAHPDTTVEPSPCPPPTTDGPTTRKGTGVSESDVYLFPTGMSAIYTAHQVAMEERRRREDSRVGKSICFGFPYTDTLKILQKWGPGCIFLGNGRDIDLDDFEAQLKAEAASPSSDGPTLALFAEFPSNPLLRSPNLARIRTLADQYDFLVVIDETIGNFVNVEVLPYADMVVSSLTKIFSGESNVMGGSLVVNPRGPRADAIHAVLKDRYEDTIWDEDAIFMERNSRDFVRRIRRIDANAQALCKLLHTESQRPDEDPDKVIKSIYYPQYETAELYEACRRKDAFSPPVADGSPSETNGQEVLANGRASDKGEGFGGLFSVFFTTPARAQVFYDALRCHKGPSLGTNFTIASPYAILAHYTELDWASSFGVDPNLIRISVGLEDESSLIADFEDALSAARSVPREA</sequence>
<dbReference type="InterPro" id="IPR000277">
    <property type="entry name" value="Cys/Met-Metab_PyrdxlP-dep_enz"/>
</dbReference>
<dbReference type="InterPro" id="IPR015422">
    <property type="entry name" value="PyrdxlP-dep_Trfase_small"/>
</dbReference>
<dbReference type="EMBL" id="LWDF02000393">
    <property type="protein sequence ID" value="KAE8249355.1"/>
    <property type="molecule type" value="Genomic_DNA"/>
</dbReference>
<organism evidence="4 5">
    <name type="scientific">Tilletia indica</name>
    <dbReference type="NCBI Taxonomy" id="43049"/>
    <lineage>
        <taxon>Eukaryota</taxon>
        <taxon>Fungi</taxon>
        <taxon>Dikarya</taxon>
        <taxon>Basidiomycota</taxon>
        <taxon>Ustilaginomycotina</taxon>
        <taxon>Exobasidiomycetes</taxon>
        <taxon>Tilletiales</taxon>
        <taxon>Tilletiaceae</taxon>
        <taxon>Tilletia</taxon>
    </lineage>
</organism>
<dbReference type="Gene3D" id="3.40.640.10">
    <property type="entry name" value="Type I PLP-dependent aspartate aminotransferase-like (Major domain)"/>
    <property type="match status" value="1"/>
</dbReference>
<dbReference type="Pfam" id="PF01053">
    <property type="entry name" value="Cys_Met_Meta_PP"/>
    <property type="match status" value="1"/>
</dbReference>
<comment type="caution">
    <text evidence="4">The sequence shown here is derived from an EMBL/GenBank/DDBJ whole genome shotgun (WGS) entry which is preliminary data.</text>
</comment>
<evidence type="ECO:0000256" key="2">
    <source>
        <dbReference type="ARBA" id="ARBA00022898"/>
    </source>
</evidence>
<feature type="region of interest" description="Disordered" evidence="3">
    <location>
        <begin position="194"/>
        <end position="232"/>
    </location>
</feature>
<comment type="cofactor">
    <cofactor evidence="1">
        <name>pyridoxal 5'-phosphate</name>
        <dbReference type="ChEBI" id="CHEBI:597326"/>
    </cofactor>
</comment>
<evidence type="ECO:0000256" key="1">
    <source>
        <dbReference type="ARBA" id="ARBA00001933"/>
    </source>
</evidence>
<dbReference type="Gene3D" id="3.90.1150.10">
    <property type="entry name" value="Aspartate Aminotransferase, domain 1"/>
    <property type="match status" value="1"/>
</dbReference>